<evidence type="ECO:0000256" key="2">
    <source>
        <dbReference type="ARBA" id="ARBA00005641"/>
    </source>
</evidence>
<keyword evidence="11" id="KW-1133">Transmembrane helix</keyword>
<feature type="chain" id="PRO_5005217296" description="glucan 1,3-beta-glucosidase" evidence="12">
    <location>
        <begin position="21"/>
        <end position="502"/>
    </location>
</feature>
<accession>A0A0H5C4W7</accession>
<comment type="similarity">
    <text evidence="2 10">Belongs to the glycosyl hydrolase 5 (cellulase A) family.</text>
</comment>
<organism evidence="14 15">
    <name type="scientific">Cyberlindnera jadinii (strain ATCC 18201 / CBS 1600 / BCRC 20928 / JCM 3617 / NBRC 0987 / NRRL Y-1542)</name>
    <name type="common">Torula yeast</name>
    <name type="synonym">Candida utilis</name>
    <dbReference type="NCBI Taxonomy" id="983966"/>
    <lineage>
        <taxon>Eukaryota</taxon>
        <taxon>Fungi</taxon>
        <taxon>Dikarya</taxon>
        <taxon>Ascomycota</taxon>
        <taxon>Saccharomycotina</taxon>
        <taxon>Saccharomycetes</taxon>
        <taxon>Phaffomycetales</taxon>
        <taxon>Phaffomycetaceae</taxon>
        <taxon>Cyberlindnera</taxon>
    </lineage>
</organism>
<dbReference type="PANTHER" id="PTHR31297:SF1">
    <property type="entry name" value="GLUCAN 1,3-BETA-GLUCOSIDASE I_II-RELATED"/>
    <property type="match status" value="1"/>
</dbReference>
<reference evidence="15" key="1">
    <citation type="journal article" date="2015" name="J. Biotechnol.">
        <title>The structure of the Cyberlindnera jadinii genome and its relation to Candida utilis analyzed by the occurrence of single nucleotide polymorphisms.</title>
        <authorList>
            <person name="Rupp O."/>
            <person name="Brinkrolf K."/>
            <person name="Buerth C."/>
            <person name="Kunigo M."/>
            <person name="Schneider J."/>
            <person name="Jaenicke S."/>
            <person name="Goesmann A."/>
            <person name="Puehler A."/>
            <person name="Jaeger K.-E."/>
            <person name="Ernst J.F."/>
        </authorList>
    </citation>
    <scope>NUCLEOTIDE SEQUENCE [LARGE SCALE GENOMIC DNA]</scope>
    <source>
        <strain evidence="15">ATCC 18201 / CBS 1600 / BCRC 20928 / JCM 3617 / NBRC 0987 / NRRL Y-1542</strain>
    </source>
</reference>
<evidence type="ECO:0000256" key="5">
    <source>
        <dbReference type="ARBA" id="ARBA00022801"/>
    </source>
</evidence>
<evidence type="ECO:0000256" key="4">
    <source>
        <dbReference type="ARBA" id="ARBA00022729"/>
    </source>
</evidence>
<feature type="transmembrane region" description="Helical" evidence="11">
    <location>
        <begin position="482"/>
        <end position="501"/>
    </location>
</feature>
<evidence type="ECO:0000313" key="15">
    <source>
        <dbReference type="Proteomes" id="UP000038830"/>
    </source>
</evidence>
<sequence length="502" mass="58142">MFFYWMCVFSACLLFWKADAHRLRPRANSTPVEEQIWDYNTNKVRGVSLGGWFVLEPYITPSLFEAFGSDESKIPVDEYTFCQQLGREEAKRRLEKHWSEYYTEQDFIDIKNLGLNLVRIPVGYWAFQLLDNDPYVQGQEKYIDQSIQWAKNQGLKVWFDLHGVPGSQNGFDNSGKRGTIGWQHSETNLEVTQNTLDYIFGKYGQEQFQDTVIGIEIVNEPMMSSLNVTGVLQFTYDSYDRFRNKYNSQNWFLVQEGFMSIGYWNEHLNNDFQNVSRKYTSKNGLYNTTVLDFHGVVIDHHHYEVFTTGQLAKSSEERINDIRNYAKAVELEQSYHPSLIGEWSGAITDCAKWLNGVGTGARYDGTFSSDQLLRSENQSMSRLIRRDDATKSCSNVATYKQMSQSHKDEIRKFNEIQLISYEANTAGWIFWNYKTEDAIEWDLRGLIDKKMFPHPFDDFKYFTKVDGEFVAKNGATADSAPWTAFPLLAVSVLAMTVFGCFV</sequence>
<dbReference type="AlphaFoldDB" id="A0A0H5C4W7"/>
<dbReference type="GO" id="GO:0009251">
    <property type="term" value="P:glucan catabolic process"/>
    <property type="evidence" value="ECO:0007669"/>
    <property type="project" value="TreeGrafter"/>
</dbReference>
<keyword evidence="7" id="KW-0961">Cell wall biogenesis/degradation</keyword>
<dbReference type="Proteomes" id="UP000038830">
    <property type="component" value="Unassembled WGS sequence"/>
</dbReference>
<dbReference type="GO" id="GO:0009986">
    <property type="term" value="C:cell surface"/>
    <property type="evidence" value="ECO:0007669"/>
    <property type="project" value="TreeGrafter"/>
</dbReference>
<evidence type="ECO:0000313" key="14">
    <source>
        <dbReference type="EMBL" id="CEP23190.1"/>
    </source>
</evidence>
<dbReference type="GO" id="GO:0004338">
    <property type="term" value="F:glucan exo-1,3-beta-glucosidase activity"/>
    <property type="evidence" value="ECO:0007669"/>
    <property type="project" value="UniProtKB-EC"/>
</dbReference>
<protein>
    <recommendedName>
        <fullName evidence="9">glucan 1,3-beta-glucosidase</fullName>
        <ecNumber evidence="9">3.2.1.58</ecNumber>
    </recommendedName>
</protein>
<dbReference type="SUPFAM" id="SSF51445">
    <property type="entry name" value="(Trans)glycosidases"/>
    <property type="match status" value="1"/>
</dbReference>
<evidence type="ECO:0000256" key="12">
    <source>
        <dbReference type="SAM" id="SignalP"/>
    </source>
</evidence>
<evidence type="ECO:0000256" key="1">
    <source>
        <dbReference type="ARBA" id="ARBA00004613"/>
    </source>
</evidence>
<evidence type="ECO:0000259" key="13">
    <source>
        <dbReference type="Pfam" id="PF00150"/>
    </source>
</evidence>
<comment type="subcellular location">
    <subcellularLocation>
        <location evidence="1">Secreted</location>
    </subcellularLocation>
</comment>
<dbReference type="PANTHER" id="PTHR31297">
    <property type="entry name" value="GLUCAN ENDO-1,6-BETA-GLUCOSIDASE B"/>
    <property type="match status" value="1"/>
</dbReference>
<name>A0A0H5C4W7_CYBJN</name>
<evidence type="ECO:0000256" key="7">
    <source>
        <dbReference type="ARBA" id="ARBA00023316"/>
    </source>
</evidence>
<dbReference type="InterPro" id="IPR017853">
    <property type="entry name" value="GH"/>
</dbReference>
<dbReference type="InterPro" id="IPR001547">
    <property type="entry name" value="Glyco_hydro_5"/>
</dbReference>
<evidence type="ECO:0000256" key="11">
    <source>
        <dbReference type="SAM" id="Phobius"/>
    </source>
</evidence>
<evidence type="ECO:0000256" key="10">
    <source>
        <dbReference type="RuleBase" id="RU361153"/>
    </source>
</evidence>
<keyword evidence="3" id="KW-0964">Secreted</keyword>
<dbReference type="Gene3D" id="3.20.20.80">
    <property type="entry name" value="Glycosidases"/>
    <property type="match status" value="1"/>
</dbReference>
<dbReference type="EMBL" id="CDQK01000004">
    <property type="protein sequence ID" value="CEP23190.1"/>
    <property type="molecule type" value="Genomic_DNA"/>
</dbReference>
<keyword evidence="5 10" id="KW-0378">Hydrolase</keyword>
<proteinExistence type="inferred from homology"/>
<comment type="catalytic activity">
    <reaction evidence="8">
        <text>Successive hydrolysis of beta-D-glucose units from the non-reducing ends of (1-&gt;3)-beta-D-glucans, releasing alpha-glucose.</text>
        <dbReference type="EC" id="3.2.1.58"/>
    </reaction>
</comment>
<keyword evidence="11" id="KW-0812">Transmembrane</keyword>
<keyword evidence="11" id="KW-0472">Membrane</keyword>
<gene>
    <name evidence="14" type="primary">XOG1</name>
    <name evidence="14" type="ORF">BN1211_3721</name>
</gene>
<dbReference type="Pfam" id="PF00150">
    <property type="entry name" value="Cellulase"/>
    <property type="match status" value="1"/>
</dbReference>
<dbReference type="GO" id="GO:0005576">
    <property type="term" value="C:extracellular region"/>
    <property type="evidence" value="ECO:0007669"/>
    <property type="project" value="UniProtKB-SubCell"/>
</dbReference>
<keyword evidence="6 10" id="KW-0326">Glycosidase</keyword>
<evidence type="ECO:0000256" key="9">
    <source>
        <dbReference type="ARBA" id="ARBA00038929"/>
    </source>
</evidence>
<evidence type="ECO:0000256" key="6">
    <source>
        <dbReference type="ARBA" id="ARBA00023295"/>
    </source>
</evidence>
<keyword evidence="4 12" id="KW-0732">Signal</keyword>
<evidence type="ECO:0000256" key="3">
    <source>
        <dbReference type="ARBA" id="ARBA00022525"/>
    </source>
</evidence>
<dbReference type="InterPro" id="IPR050386">
    <property type="entry name" value="Glycosyl_hydrolase_5"/>
</dbReference>
<dbReference type="GO" id="GO:0071555">
    <property type="term" value="P:cell wall organization"/>
    <property type="evidence" value="ECO:0007669"/>
    <property type="project" value="UniProtKB-KW"/>
</dbReference>
<feature type="signal peptide" evidence="12">
    <location>
        <begin position="1"/>
        <end position="20"/>
    </location>
</feature>
<dbReference type="EC" id="3.2.1.58" evidence="9"/>
<feature type="domain" description="Glycoside hydrolase family 5" evidence="13">
    <location>
        <begin position="92"/>
        <end position="346"/>
    </location>
</feature>
<evidence type="ECO:0000256" key="8">
    <source>
        <dbReference type="ARBA" id="ARBA00036824"/>
    </source>
</evidence>